<evidence type="ECO:0000313" key="2">
    <source>
        <dbReference type="EMBL" id="MCF7560424.1"/>
    </source>
</evidence>
<dbReference type="RefSeq" id="WP_237231101.1">
    <property type="nucleotide sequence ID" value="NZ_JAKKDV010000002.1"/>
</dbReference>
<feature type="transmembrane region" description="Helical" evidence="1">
    <location>
        <begin position="127"/>
        <end position="145"/>
    </location>
</feature>
<keyword evidence="1" id="KW-0472">Membrane</keyword>
<evidence type="ECO:0008006" key="4">
    <source>
        <dbReference type="Google" id="ProtNLM"/>
    </source>
</evidence>
<feature type="transmembrane region" description="Helical" evidence="1">
    <location>
        <begin position="100"/>
        <end position="121"/>
    </location>
</feature>
<keyword evidence="1" id="KW-0812">Transmembrane</keyword>
<organism evidence="2 3">
    <name type="scientific">Flaviramulus multivorans</name>
    <dbReference type="NCBI Taxonomy" id="1304750"/>
    <lineage>
        <taxon>Bacteria</taxon>
        <taxon>Pseudomonadati</taxon>
        <taxon>Bacteroidota</taxon>
        <taxon>Flavobacteriia</taxon>
        <taxon>Flavobacteriales</taxon>
        <taxon>Flavobacteriaceae</taxon>
        <taxon>Flaviramulus</taxon>
    </lineage>
</organism>
<feature type="transmembrane region" description="Helical" evidence="1">
    <location>
        <begin position="70"/>
        <end position="88"/>
    </location>
</feature>
<feature type="transmembrane region" description="Helical" evidence="1">
    <location>
        <begin position="157"/>
        <end position="185"/>
    </location>
</feature>
<protein>
    <recommendedName>
        <fullName evidence="4">Dolichyl-phosphate-mannose-protein mannosyltransferase</fullName>
    </recommendedName>
</protein>
<dbReference type="EMBL" id="JAKKDV010000002">
    <property type="protein sequence ID" value="MCF7560424.1"/>
    <property type="molecule type" value="Genomic_DNA"/>
</dbReference>
<accession>A0ABS9II54</accession>
<name>A0ABS9II54_9FLAO</name>
<feature type="transmembrane region" description="Helical" evidence="1">
    <location>
        <begin position="12"/>
        <end position="34"/>
    </location>
</feature>
<feature type="transmembrane region" description="Helical" evidence="1">
    <location>
        <begin position="351"/>
        <end position="372"/>
    </location>
</feature>
<evidence type="ECO:0000313" key="3">
    <source>
        <dbReference type="Proteomes" id="UP001200022"/>
    </source>
</evidence>
<feature type="transmembrane region" description="Helical" evidence="1">
    <location>
        <begin position="191"/>
        <end position="209"/>
    </location>
</feature>
<gene>
    <name evidence="2" type="ORF">L3X39_07225</name>
</gene>
<dbReference type="Proteomes" id="UP001200022">
    <property type="component" value="Unassembled WGS sequence"/>
</dbReference>
<reference evidence="2 3" key="1">
    <citation type="submission" date="2022-01" db="EMBL/GenBank/DDBJ databases">
        <title>Draft genome sequence of Sabulilitoribacter multivorans KCTC 32326.</title>
        <authorList>
            <person name="Oh J.-S."/>
        </authorList>
    </citation>
    <scope>NUCLEOTIDE SEQUENCE [LARGE SCALE GENOMIC DNA]</scope>
    <source>
        <strain evidence="2 3">M-M16</strain>
    </source>
</reference>
<keyword evidence="1" id="KW-1133">Transmembrane helix</keyword>
<sequence>MEFLKKIKNLRLYNYAKLVIYLAVGVIVISRGAIYYPDSYTFLDMAFNHSPIYCLFLKAFVWIFNSNFEIPLVITQYIIIILGIDFLLRYLKSLFKIHFIGALILQLIMIAPCIYLHFLGSAILSEAITYPIFLVFFRYALKMFVTTDLKCAYRLSFILIILILTRGQFLAFVPVLLLIALYVVFKDKKGLKSIPVLIVIVVLPLITSLSERVYNKIVFGYFVNNTMNYVHLITSPFFVSNEADADLFKDPEEQQYFKTIYSSLKNSKLLRNQLDDKLLKHDYQFYHQNFSNICNKRIYKLGLGFYENEKLSFEEQNIKLNNLCSKMLFPLIKNNFQDWFKLFLKNLVNSFVSAKQMLLFLILLFYGIIFLYKNKDSLSKFIVLGILLMFANNVLIAIPMHSVKRYVFYFDWLIFAIVILFINEILNLKLSNEN</sequence>
<proteinExistence type="predicted"/>
<comment type="caution">
    <text evidence="2">The sequence shown here is derived from an EMBL/GenBank/DDBJ whole genome shotgun (WGS) entry which is preliminary data.</text>
</comment>
<evidence type="ECO:0000256" key="1">
    <source>
        <dbReference type="SAM" id="Phobius"/>
    </source>
</evidence>
<feature type="transmembrane region" description="Helical" evidence="1">
    <location>
        <begin position="406"/>
        <end position="426"/>
    </location>
</feature>
<feature type="transmembrane region" description="Helical" evidence="1">
    <location>
        <begin position="378"/>
        <end position="399"/>
    </location>
</feature>
<keyword evidence="3" id="KW-1185">Reference proteome</keyword>